<sequence>MVFDPIVLFFLLGLLAGLSKSDLKIPAAIYEALSIYLLLAIGLKGGVELSKYPLSQLLTSSAVVLAAGMLIPVIGYPVLRFVGRLGHYDAASIAAHYGSVSVVTYSVAVATLIERQWTHDGYMVVYLALLEMPALILGVVLARVGEQREGQPGGWSALARIQWGRLAHEVFFGKSILLLIGGLLIGYVAGVKGYEPIAPVFKDAFKGLLALFLLEMGLVAASRIAAFRSYGAFLVGFAIVMPLVSAVIGIVTARYLGFSQGNAALLATLYASASYIAAPAAMRIAVPQANPALSIGASLGVTFPFNLFIGIPVYMGMAKTLIPG</sequence>
<gene>
    <name evidence="2" type="ORF">Tther_01225</name>
</gene>
<protein>
    <submittedName>
        <fullName evidence="2">Na+-dependent bicarbonate transporter superfamily protein</fullName>
    </submittedName>
</protein>
<organism evidence="2 3">
    <name type="scientific">Tepidimonas thermarum</name>
    <dbReference type="NCBI Taxonomy" id="335431"/>
    <lineage>
        <taxon>Bacteria</taxon>
        <taxon>Pseudomonadati</taxon>
        <taxon>Pseudomonadota</taxon>
        <taxon>Betaproteobacteria</taxon>
        <taxon>Burkholderiales</taxon>
        <taxon>Tepidimonas</taxon>
    </lineage>
</organism>
<proteinExistence type="predicted"/>
<reference evidence="2 3" key="1">
    <citation type="submission" date="2019-07" db="EMBL/GenBank/DDBJ databases">
        <title>Tepidimonas thermarum AA-1 draft genome.</title>
        <authorList>
            <person name="Da Costa M.S."/>
            <person name="Froufe H.J.C."/>
            <person name="Egas C."/>
            <person name="Albuquerque L."/>
        </authorList>
    </citation>
    <scope>NUCLEOTIDE SEQUENCE [LARGE SCALE GENOMIC DNA]</scope>
    <source>
        <strain evidence="2 3">AA-1</strain>
    </source>
</reference>
<comment type="caution">
    <text evidence="2">The sequence shown here is derived from an EMBL/GenBank/DDBJ whole genome shotgun (WGS) entry which is preliminary data.</text>
</comment>
<accession>A0A554X257</accession>
<feature type="transmembrane region" description="Helical" evidence="1">
    <location>
        <begin position="293"/>
        <end position="315"/>
    </location>
</feature>
<dbReference type="OrthoDB" id="345121at2"/>
<evidence type="ECO:0000313" key="2">
    <source>
        <dbReference type="EMBL" id="TSE29947.1"/>
    </source>
</evidence>
<feature type="transmembrane region" description="Helical" evidence="1">
    <location>
        <begin position="91"/>
        <end position="113"/>
    </location>
</feature>
<dbReference type="Pfam" id="PF05982">
    <property type="entry name" value="Sbt_1"/>
    <property type="match status" value="1"/>
</dbReference>
<evidence type="ECO:0000256" key="1">
    <source>
        <dbReference type="SAM" id="Phobius"/>
    </source>
</evidence>
<dbReference type="PANTHER" id="PTHR40400:SF1">
    <property type="entry name" value="SLR1512 PROTEIN"/>
    <property type="match status" value="1"/>
</dbReference>
<feature type="transmembrane region" description="Helical" evidence="1">
    <location>
        <begin position="125"/>
        <end position="145"/>
    </location>
</feature>
<keyword evidence="1" id="KW-1133">Transmembrane helix</keyword>
<feature type="transmembrane region" description="Helical" evidence="1">
    <location>
        <begin position="233"/>
        <end position="257"/>
    </location>
</feature>
<feature type="transmembrane region" description="Helical" evidence="1">
    <location>
        <begin position="166"/>
        <end position="188"/>
    </location>
</feature>
<dbReference type="AlphaFoldDB" id="A0A554X257"/>
<name>A0A554X257_9BURK</name>
<keyword evidence="1" id="KW-0472">Membrane</keyword>
<evidence type="ECO:0000313" key="3">
    <source>
        <dbReference type="Proteomes" id="UP000318542"/>
    </source>
</evidence>
<dbReference type="InterPro" id="IPR010293">
    <property type="entry name" value="Sbt_1"/>
</dbReference>
<dbReference type="Proteomes" id="UP000318542">
    <property type="component" value="Unassembled WGS sequence"/>
</dbReference>
<dbReference type="PANTHER" id="PTHR40400">
    <property type="entry name" value="SLR1512 PROTEIN"/>
    <property type="match status" value="1"/>
</dbReference>
<feature type="transmembrane region" description="Helical" evidence="1">
    <location>
        <begin position="208"/>
        <end position="226"/>
    </location>
</feature>
<keyword evidence="3" id="KW-1185">Reference proteome</keyword>
<dbReference type="EMBL" id="VJOL01000018">
    <property type="protein sequence ID" value="TSE29947.1"/>
    <property type="molecule type" value="Genomic_DNA"/>
</dbReference>
<feature type="transmembrane region" description="Helical" evidence="1">
    <location>
        <begin position="263"/>
        <end position="281"/>
    </location>
</feature>
<feature type="transmembrane region" description="Helical" evidence="1">
    <location>
        <begin position="57"/>
        <end position="79"/>
    </location>
</feature>
<keyword evidence="1" id="KW-0812">Transmembrane</keyword>
<dbReference type="RefSeq" id="WP_143901985.1">
    <property type="nucleotide sequence ID" value="NZ_VJOL01000018.1"/>
</dbReference>